<dbReference type="InterPro" id="IPR011712">
    <property type="entry name" value="Sig_transdc_His_kin_sub3_dim/P"/>
</dbReference>
<dbReference type="InterPro" id="IPR050482">
    <property type="entry name" value="Sensor_HK_TwoCompSys"/>
</dbReference>
<dbReference type="PANTHER" id="PTHR24421">
    <property type="entry name" value="NITRATE/NITRITE SENSOR PROTEIN NARX-RELATED"/>
    <property type="match status" value="1"/>
</dbReference>
<keyword evidence="9" id="KW-0175">Coiled coil</keyword>
<protein>
    <recommendedName>
        <fullName evidence="2">histidine kinase</fullName>
        <ecNumber evidence="2">2.7.13.3</ecNumber>
    </recommendedName>
</protein>
<keyword evidence="7" id="KW-0067">ATP-binding</keyword>
<reference evidence="12 13" key="1">
    <citation type="submission" date="2023-03" db="EMBL/GenBank/DDBJ databases">
        <title>MT1 and MT2 Draft Genomes of Novel Species.</title>
        <authorList>
            <person name="Venkateswaran K."/>
        </authorList>
    </citation>
    <scope>NUCLEOTIDE SEQUENCE [LARGE SCALE GENOMIC DNA]</scope>
    <source>
        <strain evidence="12 13">IF8SW-P5</strain>
    </source>
</reference>
<dbReference type="Proteomes" id="UP001630303">
    <property type="component" value="Unassembled WGS sequence"/>
</dbReference>
<keyword evidence="10" id="KW-0472">Membrane</keyword>
<comment type="catalytic activity">
    <reaction evidence="1">
        <text>ATP + protein L-histidine = ADP + protein N-phospho-L-histidine.</text>
        <dbReference type="EC" id="2.7.13.3"/>
    </reaction>
</comment>
<keyword evidence="4" id="KW-0808">Transferase</keyword>
<evidence type="ECO:0000259" key="11">
    <source>
        <dbReference type="Pfam" id="PF07730"/>
    </source>
</evidence>
<feature type="coiled-coil region" evidence="9">
    <location>
        <begin position="169"/>
        <end position="196"/>
    </location>
</feature>
<evidence type="ECO:0000313" key="12">
    <source>
        <dbReference type="EMBL" id="MFM2721014.1"/>
    </source>
</evidence>
<evidence type="ECO:0000256" key="9">
    <source>
        <dbReference type="SAM" id="Coils"/>
    </source>
</evidence>
<feature type="transmembrane region" description="Helical" evidence="10">
    <location>
        <begin position="138"/>
        <end position="158"/>
    </location>
</feature>
<dbReference type="RefSeq" id="WP_375094769.1">
    <property type="nucleotide sequence ID" value="NZ_JAROCE010000003.1"/>
</dbReference>
<dbReference type="GO" id="GO:0016301">
    <property type="term" value="F:kinase activity"/>
    <property type="evidence" value="ECO:0007669"/>
    <property type="project" value="UniProtKB-KW"/>
</dbReference>
<evidence type="ECO:0000256" key="3">
    <source>
        <dbReference type="ARBA" id="ARBA00022553"/>
    </source>
</evidence>
<keyword evidence="10" id="KW-1133">Transmembrane helix</keyword>
<dbReference type="Pfam" id="PF07730">
    <property type="entry name" value="HisKA_3"/>
    <property type="match status" value="1"/>
</dbReference>
<keyword evidence="10" id="KW-0812">Transmembrane</keyword>
<evidence type="ECO:0000313" key="13">
    <source>
        <dbReference type="Proteomes" id="UP001630303"/>
    </source>
</evidence>
<evidence type="ECO:0000256" key="7">
    <source>
        <dbReference type="ARBA" id="ARBA00022840"/>
    </source>
</evidence>
<evidence type="ECO:0000256" key="4">
    <source>
        <dbReference type="ARBA" id="ARBA00022679"/>
    </source>
</evidence>
<keyword evidence="8" id="KW-0902">Two-component regulatory system</keyword>
<dbReference type="InterPro" id="IPR036890">
    <property type="entry name" value="HATPase_C_sf"/>
</dbReference>
<accession>A0ABW9GHX9</accession>
<dbReference type="PANTHER" id="PTHR24421:SF10">
    <property type="entry name" value="NITRATE_NITRITE SENSOR PROTEIN NARQ"/>
    <property type="match status" value="1"/>
</dbReference>
<keyword evidence="13" id="KW-1185">Reference proteome</keyword>
<evidence type="ECO:0000256" key="1">
    <source>
        <dbReference type="ARBA" id="ARBA00000085"/>
    </source>
</evidence>
<proteinExistence type="predicted"/>
<evidence type="ECO:0000256" key="10">
    <source>
        <dbReference type="SAM" id="Phobius"/>
    </source>
</evidence>
<evidence type="ECO:0000256" key="5">
    <source>
        <dbReference type="ARBA" id="ARBA00022741"/>
    </source>
</evidence>
<name>A0ABW9GHX9_9MICO</name>
<evidence type="ECO:0000256" key="2">
    <source>
        <dbReference type="ARBA" id="ARBA00012438"/>
    </source>
</evidence>
<dbReference type="Gene3D" id="1.20.5.1930">
    <property type="match status" value="1"/>
</dbReference>
<organism evidence="12 13">
    <name type="scientific">Microbacterium mcarthurae</name>
    <dbReference type="NCBI Taxonomy" id="3035918"/>
    <lineage>
        <taxon>Bacteria</taxon>
        <taxon>Bacillati</taxon>
        <taxon>Actinomycetota</taxon>
        <taxon>Actinomycetes</taxon>
        <taxon>Micrococcales</taxon>
        <taxon>Microbacteriaceae</taxon>
        <taxon>Microbacterium</taxon>
    </lineage>
</organism>
<gene>
    <name evidence="12" type="ORF">P5G46_10920</name>
</gene>
<feature type="transmembrane region" description="Helical" evidence="10">
    <location>
        <begin position="67"/>
        <end position="88"/>
    </location>
</feature>
<evidence type="ECO:0000256" key="8">
    <source>
        <dbReference type="ARBA" id="ARBA00023012"/>
    </source>
</evidence>
<dbReference type="CDD" id="cd16917">
    <property type="entry name" value="HATPase_UhpB-NarQ-NarX-like"/>
    <property type="match status" value="1"/>
</dbReference>
<feature type="domain" description="Signal transduction histidine kinase subgroup 3 dimerisation and phosphoacceptor" evidence="11">
    <location>
        <begin position="186"/>
        <end position="248"/>
    </location>
</feature>
<keyword evidence="3" id="KW-0597">Phosphoprotein</keyword>
<dbReference type="Gene3D" id="3.30.565.10">
    <property type="entry name" value="Histidine kinase-like ATPase, C-terminal domain"/>
    <property type="match status" value="1"/>
</dbReference>
<dbReference type="EMBL" id="JAROCE010000003">
    <property type="protein sequence ID" value="MFM2721014.1"/>
    <property type="molecule type" value="Genomic_DNA"/>
</dbReference>
<keyword evidence="6 12" id="KW-0418">Kinase</keyword>
<evidence type="ECO:0000256" key="6">
    <source>
        <dbReference type="ARBA" id="ARBA00022777"/>
    </source>
</evidence>
<sequence length="387" mass="41159">MTPAETTSRWRARAHVEPLGRSARVWLLVLVFAVLVADSVVRAVSPSDQSVLRAALGTFLTLSAGLFAWRPLVATAMLSFGIVAATAVGGTIESLIAGATVLGLVAVTCSGAVVTAYSGVIVACLITELIRSPSGLDAGGAAVIALVALTSYVVGVGVREQRERSRSLARRLHADSEALQNQLKAERRRIADELHDIVAHELTIVAMHARVLDRTTDPEVRHRSQKAITDASTQALADIRRMLGVARDQPSDDDPSSPLTQSFESALATTTRDLEDAGISVHVDRPADLELSRSVAVALAHVVRESSVNVLKHATGARTVTISLSVQGEGVVLTVHDDSPPARSAGLPPSGYGLRRMEERLRALAGSLRAERRDDGWWVVASLPTQR</sequence>
<dbReference type="SUPFAM" id="SSF55874">
    <property type="entry name" value="ATPase domain of HSP90 chaperone/DNA topoisomerase II/histidine kinase"/>
    <property type="match status" value="1"/>
</dbReference>
<keyword evidence="5" id="KW-0547">Nucleotide-binding</keyword>
<comment type="caution">
    <text evidence="12">The sequence shown here is derived from an EMBL/GenBank/DDBJ whole genome shotgun (WGS) entry which is preliminary data.</text>
</comment>
<feature type="transmembrane region" description="Helical" evidence="10">
    <location>
        <begin position="95"/>
        <end position="118"/>
    </location>
</feature>
<dbReference type="EC" id="2.7.13.3" evidence="2"/>